<comment type="caution">
    <text evidence="1">The sequence shown here is derived from an EMBL/GenBank/DDBJ whole genome shotgun (WGS) entry which is preliminary data.</text>
</comment>
<protein>
    <submittedName>
        <fullName evidence="1">Uncharacterized protein</fullName>
    </submittedName>
</protein>
<gene>
    <name evidence="1" type="ORF">F4820DRAFT_402284</name>
</gene>
<evidence type="ECO:0000313" key="1">
    <source>
        <dbReference type="EMBL" id="KAI4870899.1"/>
    </source>
</evidence>
<reference evidence="1 2" key="1">
    <citation type="journal article" date="2022" name="New Phytol.">
        <title>Ecological generalism drives hyperdiversity of secondary metabolite gene clusters in xylarialean endophytes.</title>
        <authorList>
            <person name="Franco M.E.E."/>
            <person name="Wisecaver J.H."/>
            <person name="Arnold A.E."/>
            <person name="Ju Y.M."/>
            <person name="Slot J.C."/>
            <person name="Ahrendt S."/>
            <person name="Moore L.P."/>
            <person name="Eastman K.E."/>
            <person name="Scott K."/>
            <person name="Konkel Z."/>
            <person name="Mondo S.J."/>
            <person name="Kuo A."/>
            <person name="Hayes R.D."/>
            <person name="Haridas S."/>
            <person name="Andreopoulos B."/>
            <person name="Riley R."/>
            <person name="LaButti K."/>
            <person name="Pangilinan J."/>
            <person name="Lipzen A."/>
            <person name="Amirebrahimi M."/>
            <person name="Yan J."/>
            <person name="Adam C."/>
            <person name="Keymanesh K."/>
            <person name="Ng V."/>
            <person name="Louie K."/>
            <person name="Northen T."/>
            <person name="Drula E."/>
            <person name="Henrissat B."/>
            <person name="Hsieh H.M."/>
            <person name="Youens-Clark K."/>
            <person name="Lutzoni F."/>
            <person name="Miadlikowska J."/>
            <person name="Eastwood D.C."/>
            <person name="Hamelin R.C."/>
            <person name="Grigoriev I.V."/>
            <person name="U'Ren J.M."/>
        </authorList>
    </citation>
    <scope>NUCLEOTIDE SEQUENCE [LARGE SCALE GENOMIC DNA]</scope>
    <source>
        <strain evidence="1 2">CBS 119005</strain>
    </source>
</reference>
<keyword evidence="2" id="KW-1185">Reference proteome</keyword>
<evidence type="ECO:0000313" key="2">
    <source>
        <dbReference type="Proteomes" id="UP001497700"/>
    </source>
</evidence>
<dbReference type="EMBL" id="MU393422">
    <property type="protein sequence ID" value="KAI4870899.1"/>
    <property type="molecule type" value="Genomic_DNA"/>
</dbReference>
<proteinExistence type="predicted"/>
<accession>A0ACB9ZIC8</accession>
<dbReference type="Proteomes" id="UP001497700">
    <property type="component" value="Unassembled WGS sequence"/>
</dbReference>
<organism evidence="1 2">
    <name type="scientific">Hypoxylon rubiginosum</name>
    <dbReference type="NCBI Taxonomy" id="110542"/>
    <lineage>
        <taxon>Eukaryota</taxon>
        <taxon>Fungi</taxon>
        <taxon>Dikarya</taxon>
        <taxon>Ascomycota</taxon>
        <taxon>Pezizomycotina</taxon>
        <taxon>Sordariomycetes</taxon>
        <taxon>Xylariomycetidae</taxon>
        <taxon>Xylariales</taxon>
        <taxon>Hypoxylaceae</taxon>
        <taxon>Hypoxylon</taxon>
    </lineage>
</organism>
<sequence>MPTRSTYASLLATFLGIALPACSPDTSVSLEFPETRSSHMTPPHPCLSTIISSLCLLKSYHRPRHDRSCEHHTQHRKFLQIMVCGTSGNPSEW</sequence>
<name>A0ACB9ZIC8_9PEZI</name>